<feature type="compositionally biased region" description="Low complexity" evidence="1">
    <location>
        <begin position="243"/>
        <end position="256"/>
    </location>
</feature>
<gene>
    <name evidence="3" type="ORF">GCM10010170_097590</name>
</gene>
<feature type="region of interest" description="Disordered" evidence="1">
    <location>
        <begin position="243"/>
        <end position="263"/>
    </location>
</feature>
<feature type="compositionally biased region" description="Gly residues" evidence="1">
    <location>
        <begin position="415"/>
        <end position="426"/>
    </location>
</feature>
<keyword evidence="4" id="KW-1185">Reference proteome</keyword>
<keyword evidence="2" id="KW-0812">Transmembrane</keyword>
<reference evidence="3 4" key="1">
    <citation type="journal article" date="2019" name="Int. J. Syst. Evol. Microbiol.">
        <title>The Global Catalogue of Microorganisms (GCM) 10K type strain sequencing project: providing services to taxonomists for standard genome sequencing and annotation.</title>
        <authorList>
            <consortium name="The Broad Institute Genomics Platform"/>
            <consortium name="The Broad Institute Genome Sequencing Center for Infectious Disease"/>
            <person name="Wu L."/>
            <person name="Ma J."/>
        </authorList>
    </citation>
    <scope>NUCLEOTIDE SEQUENCE [LARGE SCALE GENOMIC DNA]</scope>
    <source>
        <strain evidence="3 4">JCM 3272</strain>
    </source>
</reference>
<organism evidence="3 4">
    <name type="scientific">Dactylosporangium salmoneum</name>
    <dbReference type="NCBI Taxonomy" id="53361"/>
    <lineage>
        <taxon>Bacteria</taxon>
        <taxon>Bacillati</taxon>
        <taxon>Actinomycetota</taxon>
        <taxon>Actinomycetes</taxon>
        <taxon>Micromonosporales</taxon>
        <taxon>Micromonosporaceae</taxon>
        <taxon>Dactylosporangium</taxon>
    </lineage>
</organism>
<feature type="compositionally biased region" description="Polar residues" evidence="1">
    <location>
        <begin position="399"/>
        <end position="414"/>
    </location>
</feature>
<feature type="transmembrane region" description="Helical" evidence="2">
    <location>
        <begin position="128"/>
        <end position="153"/>
    </location>
</feature>
<accession>A0ABN3HTF1</accession>
<evidence type="ECO:0000256" key="1">
    <source>
        <dbReference type="SAM" id="MobiDB-lite"/>
    </source>
</evidence>
<dbReference type="RefSeq" id="WP_344619563.1">
    <property type="nucleotide sequence ID" value="NZ_BAAARV010000102.1"/>
</dbReference>
<sequence length="490" mass="48757">MSTQPPDPTPTGAYSPTPAAAQYQTPAQALPGAVHQPQAAPALPLPDAKKVRGLLDPYRELAAFALIGAAGVFLLAGLLELFTGVANSFLTMATTSFGNVVGFQVILMPILAVVLVTQIDPVTPRSKMIVLGALIEYAVAAVLGLVLLLAGLIGDMQSEYLALGYAFANFLEHLAGLGLIALGLFLTSRVFLGAYSAPKPVAPQYGQPGYGQYPQAYGYPQQQYAQPQTGYVTGAQPAAPAGYPAAYGQQQPATAGWSQQTGTQSAVNPGVIAGAAAGYPAAQQTGAVPTTPGYATPAAPTTGAPAAAPTSGGYAAPGYAAPGATPGYTAPAAAAPSYGAPATPPAAAEAAQPVSASPLSSPFAAYTAPAPTPVADEPVSAQPFAAQPVSAQPFAAQPVSAQPASGQPASEQPTQGGGFASAGWPGGTSTHPAPSEEGTAVLSPAPTADPDATQQAPVVDPDATSVLKPEEKKGDDGEATQSTQAIPPSN</sequence>
<evidence type="ECO:0000313" key="3">
    <source>
        <dbReference type="EMBL" id="GAA2386931.1"/>
    </source>
</evidence>
<keyword evidence="2" id="KW-1133">Transmembrane helix</keyword>
<protein>
    <submittedName>
        <fullName evidence="3">Uncharacterized protein</fullName>
    </submittedName>
</protein>
<evidence type="ECO:0000256" key="2">
    <source>
        <dbReference type="SAM" id="Phobius"/>
    </source>
</evidence>
<feature type="compositionally biased region" description="Polar residues" evidence="1">
    <location>
        <begin position="479"/>
        <end position="490"/>
    </location>
</feature>
<evidence type="ECO:0000313" key="4">
    <source>
        <dbReference type="Proteomes" id="UP001501444"/>
    </source>
</evidence>
<feature type="transmembrane region" description="Helical" evidence="2">
    <location>
        <begin position="173"/>
        <end position="192"/>
    </location>
</feature>
<dbReference type="Proteomes" id="UP001501444">
    <property type="component" value="Unassembled WGS sequence"/>
</dbReference>
<dbReference type="EMBL" id="BAAARV010000102">
    <property type="protein sequence ID" value="GAA2386931.1"/>
    <property type="molecule type" value="Genomic_DNA"/>
</dbReference>
<keyword evidence="2" id="KW-0472">Membrane</keyword>
<name>A0ABN3HTF1_9ACTN</name>
<feature type="transmembrane region" description="Helical" evidence="2">
    <location>
        <begin position="97"/>
        <end position="116"/>
    </location>
</feature>
<comment type="caution">
    <text evidence="3">The sequence shown here is derived from an EMBL/GenBank/DDBJ whole genome shotgun (WGS) entry which is preliminary data.</text>
</comment>
<proteinExistence type="predicted"/>
<feature type="transmembrane region" description="Helical" evidence="2">
    <location>
        <begin position="61"/>
        <end position="85"/>
    </location>
</feature>
<feature type="region of interest" description="Disordered" evidence="1">
    <location>
        <begin position="392"/>
        <end position="490"/>
    </location>
</feature>